<keyword evidence="2" id="KW-0548">Nucleotidyltransferase</keyword>
<dbReference type="EMBL" id="GEGO01007080">
    <property type="protein sequence ID" value="JAR88324.1"/>
    <property type="molecule type" value="Transcribed_RNA"/>
</dbReference>
<keyword evidence="2" id="KW-0808">Transferase</keyword>
<evidence type="ECO:0000259" key="1">
    <source>
        <dbReference type="Pfam" id="PF14529"/>
    </source>
</evidence>
<dbReference type="PANTHER" id="PTHR33395">
    <property type="entry name" value="TRANSCRIPTASE, PUTATIVE-RELATED-RELATED"/>
    <property type="match status" value="1"/>
</dbReference>
<keyword evidence="2" id="KW-0695">RNA-directed DNA polymerase</keyword>
<dbReference type="GO" id="GO:0031012">
    <property type="term" value="C:extracellular matrix"/>
    <property type="evidence" value="ECO:0007669"/>
    <property type="project" value="TreeGrafter"/>
</dbReference>
<organism evidence="2">
    <name type="scientific">Ixodes ricinus</name>
    <name type="common">Common tick</name>
    <name type="synonym">Acarus ricinus</name>
    <dbReference type="NCBI Taxonomy" id="34613"/>
    <lineage>
        <taxon>Eukaryota</taxon>
        <taxon>Metazoa</taxon>
        <taxon>Ecdysozoa</taxon>
        <taxon>Arthropoda</taxon>
        <taxon>Chelicerata</taxon>
        <taxon>Arachnida</taxon>
        <taxon>Acari</taxon>
        <taxon>Parasitiformes</taxon>
        <taxon>Ixodida</taxon>
        <taxon>Ixodoidea</taxon>
        <taxon>Ixodidae</taxon>
        <taxon>Ixodinae</taxon>
        <taxon>Ixodes</taxon>
    </lineage>
</organism>
<dbReference type="InterPro" id="IPR005135">
    <property type="entry name" value="Endo/exonuclease/phosphatase"/>
</dbReference>
<accession>A0A147BC33</accession>
<dbReference type="SUPFAM" id="SSF56219">
    <property type="entry name" value="DNase I-like"/>
    <property type="match status" value="1"/>
</dbReference>
<reference evidence="2" key="1">
    <citation type="journal article" date="2018" name="PLoS Negl. Trop. Dis.">
        <title>Sialome diversity of ticks revealed by RNAseq of single tick salivary glands.</title>
        <authorList>
            <person name="Perner J."/>
            <person name="Kropackova S."/>
            <person name="Kopacek P."/>
            <person name="Ribeiro J.M."/>
        </authorList>
    </citation>
    <scope>NUCLEOTIDE SEQUENCE</scope>
    <source>
        <strain evidence="2">Siblings of single egg batch collected in Ceske Budejovice</strain>
        <tissue evidence="2">Salivary glands</tissue>
    </source>
</reference>
<dbReference type="GO" id="GO:0003964">
    <property type="term" value="F:RNA-directed DNA polymerase activity"/>
    <property type="evidence" value="ECO:0007669"/>
    <property type="project" value="UniProtKB-KW"/>
</dbReference>
<sequence>FCQNVRGLRTKPECFFTNITVSNYSIVCLTKTWLCPSASSSDYFPPGFDVYRHDRDFSSRARVGGGVSVAVNRQHTARRREDWERFPESLWVKIECSWRERILIGLFYLPPQTTPDDFQRCLADIENTMNDSQASNILIFGDFNAPGINWTQFNVLTDNFYWKQKCNYLLNFTSFLDLRQHNNILNDQGNALDLGFSNMDGIRVARSKLPMVPEDRYHPALDVVLSVSDPAVLSPSNGFPHTHRISIQRGTTLECITICRVLTGLLS</sequence>
<dbReference type="Gene3D" id="3.60.10.10">
    <property type="entry name" value="Endonuclease/exonuclease/phosphatase"/>
    <property type="match status" value="1"/>
</dbReference>
<dbReference type="GO" id="GO:0061343">
    <property type="term" value="P:cell adhesion involved in heart morphogenesis"/>
    <property type="evidence" value="ECO:0007669"/>
    <property type="project" value="TreeGrafter"/>
</dbReference>
<evidence type="ECO:0000313" key="2">
    <source>
        <dbReference type="EMBL" id="JAR88324.1"/>
    </source>
</evidence>
<dbReference type="AlphaFoldDB" id="A0A147BC33"/>
<dbReference type="PANTHER" id="PTHR33395:SF22">
    <property type="entry name" value="REVERSE TRANSCRIPTASE DOMAIN-CONTAINING PROTEIN"/>
    <property type="match status" value="1"/>
</dbReference>
<dbReference type="InterPro" id="IPR036691">
    <property type="entry name" value="Endo/exonu/phosph_ase_sf"/>
</dbReference>
<feature type="domain" description="Endonuclease/exonuclease/phosphatase" evidence="1">
    <location>
        <begin position="103"/>
        <end position="200"/>
    </location>
</feature>
<protein>
    <submittedName>
        <fullName evidence="2">Putative reverse transcriptase</fullName>
    </submittedName>
</protein>
<dbReference type="GO" id="GO:0007508">
    <property type="term" value="P:larval heart development"/>
    <property type="evidence" value="ECO:0007669"/>
    <property type="project" value="TreeGrafter"/>
</dbReference>
<name>A0A147BC33_IXORI</name>
<proteinExistence type="predicted"/>
<feature type="non-terminal residue" evidence="2">
    <location>
        <position position="1"/>
    </location>
</feature>
<dbReference type="Pfam" id="PF14529">
    <property type="entry name" value="Exo_endo_phos_2"/>
    <property type="match status" value="1"/>
</dbReference>